<proteinExistence type="predicted"/>
<dbReference type="EMBL" id="BPLR01018955">
    <property type="protein sequence ID" value="GIZ03477.1"/>
    <property type="molecule type" value="Genomic_DNA"/>
</dbReference>
<sequence>MLKRVIITEWNNISSEETSKLVHSMPKRLTAVLRLIPLFYCVCANHNGENRRGNPYSLSGSEAYRNMSISEGCWRMMKPKMGCEEQIHHPNNPILN</sequence>
<evidence type="ECO:0000313" key="1">
    <source>
        <dbReference type="EMBL" id="GIZ03477.1"/>
    </source>
</evidence>
<dbReference type="AlphaFoldDB" id="A0AAV4Y895"/>
<evidence type="ECO:0000313" key="2">
    <source>
        <dbReference type="Proteomes" id="UP001054945"/>
    </source>
</evidence>
<gene>
    <name evidence="1" type="ORF">CEXT_471361</name>
</gene>
<accession>A0AAV4Y895</accession>
<dbReference type="Proteomes" id="UP001054945">
    <property type="component" value="Unassembled WGS sequence"/>
</dbReference>
<name>A0AAV4Y895_CAEEX</name>
<comment type="caution">
    <text evidence="1">The sequence shown here is derived from an EMBL/GenBank/DDBJ whole genome shotgun (WGS) entry which is preliminary data.</text>
</comment>
<protein>
    <submittedName>
        <fullName evidence="1">Uncharacterized protein</fullName>
    </submittedName>
</protein>
<organism evidence="1 2">
    <name type="scientific">Caerostris extrusa</name>
    <name type="common">Bark spider</name>
    <name type="synonym">Caerostris bankana</name>
    <dbReference type="NCBI Taxonomy" id="172846"/>
    <lineage>
        <taxon>Eukaryota</taxon>
        <taxon>Metazoa</taxon>
        <taxon>Ecdysozoa</taxon>
        <taxon>Arthropoda</taxon>
        <taxon>Chelicerata</taxon>
        <taxon>Arachnida</taxon>
        <taxon>Araneae</taxon>
        <taxon>Araneomorphae</taxon>
        <taxon>Entelegynae</taxon>
        <taxon>Araneoidea</taxon>
        <taxon>Araneidae</taxon>
        <taxon>Caerostris</taxon>
    </lineage>
</organism>
<keyword evidence="2" id="KW-1185">Reference proteome</keyword>
<reference evidence="1 2" key="1">
    <citation type="submission" date="2021-06" db="EMBL/GenBank/DDBJ databases">
        <title>Caerostris extrusa draft genome.</title>
        <authorList>
            <person name="Kono N."/>
            <person name="Arakawa K."/>
        </authorList>
    </citation>
    <scope>NUCLEOTIDE SEQUENCE [LARGE SCALE GENOMIC DNA]</scope>
</reference>